<feature type="compositionally biased region" description="Polar residues" evidence="1">
    <location>
        <begin position="26"/>
        <end position="86"/>
    </location>
</feature>
<feature type="region of interest" description="Disordered" evidence="1">
    <location>
        <begin position="1"/>
        <end position="117"/>
    </location>
</feature>
<gene>
    <name evidence="2" type="ORF">ASPGLDRAFT_221432</name>
</gene>
<dbReference type="AlphaFoldDB" id="A0A1L9VZF1"/>
<accession>A0A1L9VZF1</accession>
<feature type="compositionally biased region" description="Acidic residues" evidence="1">
    <location>
        <begin position="130"/>
        <end position="141"/>
    </location>
</feature>
<name>A0A1L9VZF1_ASPGL</name>
<evidence type="ECO:0000313" key="3">
    <source>
        <dbReference type="Proteomes" id="UP000184300"/>
    </source>
</evidence>
<dbReference type="VEuPathDB" id="FungiDB:ASPGLDRAFT_221432"/>
<feature type="region of interest" description="Disordered" evidence="1">
    <location>
        <begin position="130"/>
        <end position="256"/>
    </location>
</feature>
<sequence length="256" mass="27727">MATIFRKIRGKRKLSSELDSRWGDVSISSPNEGSWSQGFQPSGSTVNTQAGSPSEQGQRPSSMNSLGRCSTSSHGATKPSPSSAVSVDSMPTGHYNANIRSRPRTSHKQSPATGLGIDMLKNGYNAWDDASSDDISSDDEGRDGGERTGRYLTVGTEETDYTRASKSPPLSVTSRMRRNSHQSTIEPSPFIPRTTSSRHASFTSSAPTASTENSRIGYGHRHPPYPEAKHTRHSKPLKLEAARGPELVPSYDELYG</sequence>
<organism evidence="2 3">
    <name type="scientific">Aspergillus glaucus CBS 516.65</name>
    <dbReference type="NCBI Taxonomy" id="1160497"/>
    <lineage>
        <taxon>Eukaryota</taxon>
        <taxon>Fungi</taxon>
        <taxon>Dikarya</taxon>
        <taxon>Ascomycota</taxon>
        <taxon>Pezizomycotina</taxon>
        <taxon>Eurotiomycetes</taxon>
        <taxon>Eurotiomycetidae</taxon>
        <taxon>Eurotiales</taxon>
        <taxon>Aspergillaceae</taxon>
        <taxon>Aspergillus</taxon>
        <taxon>Aspergillus subgen. Aspergillus</taxon>
    </lineage>
</organism>
<keyword evidence="3" id="KW-1185">Reference proteome</keyword>
<dbReference type="EMBL" id="KV878888">
    <property type="protein sequence ID" value="OJJ89259.1"/>
    <property type="molecule type" value="Genomic_DNA"/>
</dbReference>
<reference evidence="3" key="1">
    <citation type="journal article" date="2017" name="Genome Biol.">
        <title>Comparative genomics reveals high biological diversity and specific adaptations in the industrially and medically important fungal genus Aspergillus.</title>
        <authorList>
            <person name="de Vries R.P."/>
            <person name="Riley R."/>
            <person name="Wiebenga A."/>
            <person name="Aguilar-Osorio G."/>
            <person name="Amillis S."/>
            <person name="Uchima C.A."/>
            <person name="Anderluh G."/>
            <person name="Asadollahi M."/>
            <person name="Askin M."/>
            <person name="Barry K."/>
            <person name="Battaglia E."/>
            <person name="Bayram O."/>
            <person name="Benocci T."/>
            <person name="Braus-Stromeyer S.A."/>
            <person name="Caldana C."/>
            <person name="Canovas D."/>
            <person name="Cerqueira G.C."/>
            <person name="Chen F."/>
            <person name="Chen W."/>
            <person name="Choi C."/>
            <person name="Clum A."/>
            <person name="Dos Santos R.A."/>
            <person name="Damasio A.R."/>
            <person name="Diallinas G."/>
            <person name="Emri T."/>
            <person name="Fekete E."/>
            <person name="Flipphi M."/>
            <person name="Freyberg S."/>
            <person name="Gallo A."/>
            <person name="Gournas C."/>
            <person name="Habgood R."/>
            <person name="Hainaut M."/>
            <person name="Harispe M.L."/>
            <person name="Henrissat B."/>
            <person name="Hilden K.S."/>
            <person name="Hope R."/>
            <person name="Hossain A."/>
            <person name="Karabika E."/>
            <person name="Karaffa L."/>
            <person name="Karanyi Z."/>
            <person name="Krasevec N."/>
            <person name="Kuo A."/>
            <person name="Kusch H."/>
            <person name="LaButti K."/>
            <person name="Lagendijk E.L."/>
            <person name="Lapidus A."/>
            <person name="Levasseur A."/>
            <person name="Lindquist E."/>
            <person name="Lipzen A."/>
            <person name="Logrieco A.F."/>
            <person name="MacCabe A."/>
            <person name="Maekelae M.R."/>
            <person name="Malavazi I."/>
            <person name="Melin P."/>
            <person name="Meyer V."/>
            <person name="Mielnichuk N."/>
            <person name="Miskei M."/>
            <person name="Molnar A.P."/>
            <person name="Mule G."/>
            <person name="Ngan C.Y."/>
            <person name="Orejas M."/>
            <person name="Orosz E."/>
            <person name="Ouedraogo J.P."/>
            <person name="Overkamp K.M."/>
            <person name="Park H.-S."/>
            <person name="Perrone G."/>
            <person name="Piumi F."/>
            <person name="Punt P.J."/>
            <person name="Ram A.F."/>
            <person name="Ramon A."/>
            <person name="Rauscher S."/>
            <person name="Record E."/>
            <person name="Riano-Pachon D.M."/>
            <person name="Robert V."/>
            <person name="Roehrig J."/>
            <person name="Ruller R."/>
            <person name="Salamov A."/>
            <person name="Salih N.S."/>
            <person name="Samson R.A."/>
            <person name="Sandor E."/>
            <person name="Sanguinetti M."/>
            <person name="Schuetze T."/>
            <person name="Sepcic K."/>
            <person name="Shelest E."/>
            <person name="Sherlock G."/>
            <person name="Sophianopoulou V."/>
            <person name="Squina F.M."/>
            <person name="Sun H."/>
            <person name="Susca A."/>
            <person name="Todd R.B."/>
            <person name="Tsang A."/>
            <person name="Unkles S.E."/>
            <person name="van de Wiele N."/>
            <person name="van Rossen-Uffink D."/>
            <person name="Oliveira J.V."/>
            <person name="Vesth T.C."/>
            <person name="Visser J."/>
            <person name="Yu J.-H."/>
            <person name="Zhou M."/>
            <person name="Andersen M.R."/>
            <person name="Archer D.B."/>
            <person name="Baker S.E."/>
            <person name="Benoit I."/>
            <person name="Brakhage A.A."/>
            <person name="Braus G.H."/>
            <person name="Fischer R."/>
            <person name="Frisvad J.C."/>
            <person name="Goldman G.H."/>
            <person name="Houbraken J."/>
            <person name="Oakley B."/>
            <person name="Pocsi I."/>
            <person name="Scazzocchio C."/>
            <person name="Seiboth B."/>
            <person name="vanKuyk P.A."/>
            <person name="Wortman J."/>
            <person name="Dyer P.S."/>
            <person name="Grigoriev I.V."/>
        </authorList>
    </citation>
    <scope>NUCLEOTIDE SEQUENCE [LARGE SCALE GENOMIC DNA]</scope>
    <source>
        <strain evidence="3">CBS 516.65</strain>
    </source>
</reference>
<feature type="compositionally biased region" description="Basic residues" evidence="1">
    <location>
        <begin position="1"/>
        <end position="13"/>
    </location>
</feature>
<dbReference type="Proteomes" id="UP000184300">
    <property type="component" value="Unassembled WGS sequence"/>
</dbReference>
<evidence type="ECO:0000256" key="1">
    <source>
        <dbReference type="SAM" id="MobiDB-lite"/>
    </source>
</evidence>
<evidence type="ECO:0000313" key="2">
    <source>
        <dbReference type="EMBL" id="OJJ89259.1"/>
    </source>
</evidence>
<protein>
    <submittedName>
        <fullName evidence="2">Uncharacterized protein</fullName>
    </submittedName>
</protein>
<feature type="compositionally biased region" description="Polar residues" evidence="1">
    <location>
        <begin position="162"/>
        <end position="174"/>
    </location>
</feature>
<feature type="compositionally biased region" description="Low complexity" evidence="1">
    <location>
        <begin position="200"/>
        <end position="211"/>
    </location>
</feature>
<proteinExistence type="predicted"/>
<dbReference type="RefSeq" id="XP_022405921.1">
    <property type="nucleotide sequence ID" value="XM_022543156.1"/>
</dbReference>
<dbReference type="GeneID" id="34459417"/>
<dbReference type="OrthoDB" id="4356069at2759"/>